<gene>
    <name evidence="8" type="ORF">CAL26_07830</name>
</gene>
<dbReference type="FunFam" id="3.40.80.10:FF:000003">
    <property type="entry name" value="N-acetylmuramoyl-L-alanine amidase"/>
    <property type="match status" value="1"/>
</dbReference>
<dbReference type="EMBL" id="NEVJ01000002">
    <property type="protein sequence ID" value="OZI23358.1"/>
    <property type="molecule type" value="Genomic_DNA"/>
</dbReference>
<evidence type="ECO:0000256" key="3">
    <source>
        <dbReference type="ARBA" id="ARBA00011901"/>
    </source>
</evidence>
<dbReference type="SMART" id="SM00644">
    <property type="entry name" value="Ami_2"/>
    <property type="match status" value="1"/>
</dbReference>
<sequence length="312" mass="34185">MDTHAHHRRLEEPSGAGPGQEAHAFPLSGAMTIRPGIVRASLSLLAILVVAGCATRRAPDLEIDRSIQAVSQDSRVRFIVLHYTAGDDRASLLTLSRGDVSAHYLVTDTQPVHVYQLVPEDRNAWHAGASSWYGHTSINNASIGIEIVNGGDTRAPDGTLRWAPFHENQIQAVMLLVRDIARRHGVRPENIVAHSDVAPQRKVDPGPLFPWHRLADAGLGRWYDVKAAPLFQAFFAKNGLPDAGWFQHRLRLAGYPVPDSGILDDQTRRVIAAFQMHYRPARYDGIPDAETAALLLALPVAEQEQQPADGTG</sequence>
<dbReference type="Pfam" id="PF01510">
    <property type="entry name" value="Amidase_2"/>
    <property type="match status" value="1"/>
</dbReference>
<evidence type="ECO:0000313" key="9">
    <source>
        <dbReference type="Proteomes" id="UP000216857"/>
    </source>
</evidence>
<evidence type="ECO:0000256" key="4">
    <source>
        <dbReference type="ARBA" id="ARBA00022801"/>
    </source>
</evidence>
<name>A0A261RE93_9BORD</name>
<dbReference type="InterPro" id="IPR036505">
    <property type="entry name" value="Amidase/PGRP_sf"/>
</dbReference>
<dbReference type="Gene3D" id="1.10.101.10">
    <property type="entry name" value="PGBD-like superfamily/PGBD"/>
    <property type="match status" value="1"/>
</dbReference>
<keyword evidence="9" id="KW-1185">Reference proteome</keyword>
<dbReference type="GO" id="GO:0008745">
    <property type="term" value="F:N-acetylmuramoyl-L-alanine amidase activity"/>
    <property type="evidence" value="ECO:0007669"/>
    <property type="project" value="UniProtKB-EC"/>
</dbReference>
<dbReference type="InterPro" id="IPR036365">
    <property type="entry name" value="PGBD-like_sf"/>
</dbReference>
<dbReference type="AlphaFoldDB" id="A0A261RE93"/>
<dbReference type="InterPro" id="IPR002502">
    <property type="entry name" value="Amidase_domain"/>
</dbReference>
<accession>A0A261RE93</accession>
<dbReference type="InterPro" id="IPR002477">
    <property type="entry name" value="Peptidoglycan-bd-like"/>
</dbReference>
<dbReference type="GO" id="GO:0009254">
    <property type="term" value="P:peptidoglycan turnover"/>
    <property type="evidence" value="ECO:0007669"/>
    <property type="project" value="TreeGrafter"/>
</dbReference>
<keyword evidence="4" id="KW-0378">Hydrolase</keyword>
<dbReference type="PANTHER" id="PTHR30417">
    <property type="entry name" value="N-ACETYLMURAMOYL-L-ALANINE AMIDASE AMID"/>
    <property type="match status" value="1"/>
</dbReference>
<evidence type="ECO:0000256" key="6">
    <source>
        <dbReference type="SAM" id="MobiDB-lite"/>
    </source>
</evidence>
<dbReference type="OrthoDB" id="9794842at2"/>
<keyword evidence="5" id="KW-0961">Cell wall biogenesis/degradation</keyword>
<evidence type="ECO:0000313" key="8">
    <source>
        <dbReference type="EMBL" id="OZI23358.1"/>
    </source>
</evidence>
<evidence type="ECO:0000259" key="7">
    <source>
        <dbReference type="SMART" id="SM00644"/>
    </source>
</evidence>
<dbReference type="PANTHER" id="PTHR30417:SF1">
    <property type="entry name" value="N-ACETYLMURAMOYL-L-ALANINE AMIDASE AMID"/>
    <property type="match status" value="1"/>
</dbReference>
<comment type="catalytic activity">
    <reaction evidence="1">
        <text>Hydrolyzes the link between N-acetylmuramoyl residues and L-amino acid residues in certain cell-wall glycopeptides.</text>
        <dbReference type="EC" id="3.5.1.28"/>
    </reaction>
</comment>
<dbReference type="EC" id="3.5.1.28" evidence="3"/>
<dbReference type="Proteomes" id="UP000216857">
    <property type="component" value="Unassembled WGS sequence"/>
</dbReference>
<dbReference type="GO" id="GO:0071555">
    <property type="term" value="P:cell wall organization"/>
    <property type="evidence" value="ECO:0007669"/>
    <property type="project" value="UniProtKB-KW"/>
</dbReference>
<feature type="region of interest" description="Disordered" evidence="6">
    <location>
        <begin position="1"/>
        <end position="23"/>
    </location>
</feature>
<evidence type="ECO:0000256" key="2">
    <source>
        <dbReference type="ARBA" id="ARBA00007553"/>
    </source>
</evidence>
<dbReference type="InterPro" id="IPR036366">
    <property type="entry name" value="PGBDSf"/>
</dbReference>
<dbReference type="SUPFAM" id="SSF47090">
    <property type="entry name" value="PGBD-like"/>
    <property type="match status" value="1"/>
</dbReference>
<comment type="similarity">
    <text evidence="2">Belongs to the N-acetylmuramoyl-L-alanine amidase 2 family.</text>
</comment>
<comment type="caution">
    <text evidence="8">The sequence shown here is derived from an EMBL/GenBank/DDBJ whole genome shotgun (WGS) entry which is preliminary data.</text>
</comment>
<feature type="domain" description="N-acetylmuramoyl-L-alanine amidase" evidence="7">
    <location>
        <begin position="64"/>
        <end position="206"/>
    </location>
</feature>
<dbReference type="Gene3D" id="3.40.80.10">
    <property type="entry name" value="Peptidoglycan recognition protein-like"/>
    <property type="match status" value="1"/>
</dbReference>
<evidence type="ECO:0000256" key="1">
    <source>
        <dbReference type="ARBA" id="ARBA00001561"/>
    </source>
</evidence>
<feature type="compositionally biased region" description="Basic and acidic residues" evidence="6">
    <location>
        <begin position="1"/>
        <end position="12"/>
    </location>
</feature>
<evidence type="ECO:0000256" key="5">
    <source>
        <dbReference type="ARBA" id="ARBA00023316"/>
    </source>
</evidence>
<dbReference type="CDD" id="cd06583">
    <property type="entry name" value="PGRP"/>
    <property type="match status" value="1"/>
</dbReference>
<dbReference type="GO" id="GO:0009253">
    <property type="term" value="P:peptidoglycan catabolic process"/>
    <property type="evidence" value="ECO:0007669"/>
    <property type="project" value="InterPro"/>
</dbReference>
<dbReference type="GO" id="GO:0019867">
    <property type="term" value="C:outer membrane"/>
    <property type="evidence" value="ECO:0007669"/>
    <property type="project" value="TreeGrafter"/>
</dbReference>
<reference evidence="8" key="1">
    <citation type="submission" date="2017-05" db="EMBL/GenBank/DDBJ databases">
        <title>Complete and WGS of Bordetella genogroups.</title>
        <authorList>
            <person name="Spilker T."/>
            <person name="Lipuma J."/>
        </authorList>
    </citation>
    <scope>NUCLEOTIDE SEQUENCE</scope>
    <source>
        <strain evidence="8">AU21707</strain>
    </source>
</reference>
<dbReference type="InterPro" id="IPR051206">
    <property type="entry name" value="NAMLAA_amidase_2"/>
</dbReference>
<protein>
    <recommendedName>
        <fullName evidence="3">N-acetylmuramoyl-L-alanine amidase</fullName>
        <ecNumber evidence="3">3.5.1.28</ecNumber>
    </recommendedName>
</protein>
<organism evidence="8 9">
    <name type="scientific">Bordetella genomosp. 9</name>
    <dbReference type="NCBI Taxonomy" id="1416803"/>
    <lineage>
        <taxon>Bacteria</taxon>
        <taxon>Pseudomonadati</taxon>
        <taxon>Pseudomonadota</taxon>
        <taxon>Betaproteobacteria</taxon>
        <taxon>Burkholderiales</taxon>
        <taxon>Alcaligenaceae</taxon>
        <taxon>Bordetella</taxon>
    </lineage>
</organism>
<proteinExistence type="inferred from homology"/>
<dbReference type="Pfam" id="PF01471">
    <property type="entry name" value="PG_binding_1"/>
    <property type="match status" value="1"/>
</dbReference>
<dbReference type="SUPFAM" id="SSF55846">
    <property type="entry name" value="N-acetylmuramoyl-L-alanine amidase-like"/>
    <property type="match status" value="1"/>
</dbReference>